<dbReference type="AlphaFoldDB" id="A0A8S2YQZ4"/>
<comment type="caution">
    <text evidence="3">The sequence shown here is derived from an EMBL/GenBank/DDBJ whole genome shotgun (WGS) entry which is preliminary data.</text>
</comment>
<dbReference type="Proteomes" id="UP000682733">
    <property type="component" value="Unassembled WGS sequence"/>
</dbReference>
<evidence type="ECO:0000313" key="4">
    <source>
        <dbReference type="Proteomes" id="UP000682733"/>
    </source>
</evidence>
<feature type="non-terminal residue" evidence="3">
    <location>
        <position position="17"/>
    </location>
</feature>
<dbReference type="EMBL" id="CAJOBC010075642">
    <property type="protein sequence ID" value="CAF4257664.1"/>
    <property type="molecule type" value="Genomic_DNA"/>
</dbReference>
<gene>
    <name evidence="1" type="ORF">SRO942_LOCUS28214</name>
    <name evidence="2" type="ORF">SRO942_LOCUS32518</name>
    <name evidence="3" type="ORF">TMI583_LOCUS50205</name>
</gene>
<dbReference type="EMBL" id="CAJOBA010117825">
    <property type="protein sequence ID" value="CAF4572449.1"/>
    <property type="molecule type" value="Genomic_DNA"/>
</dbReference>
<evidence type="ECO:0000313" key="2">
    <source>
        <dbReference type="EMBL" id="CAF4257664.1"/>
    </source>
</evidence>
<protein>
    <submittedName>
        <fullName evidence="3">Uncharacterized protein</fullName>
    </submittedName>
</protein>
<dbReference type="EMBL" id="CAJOBC010030472">
    <property type="protein sequence ID" value="CAF4087735.1"/>
    <property type="molecule type" value="Genomic_DNA"/>
</dbReference>
<reference evidence="3" key="1">
    <citation type="submission" date="2021-02" db="EMBL/GenBank/DDBJ databases">
        <authorList>
            <person name="Nowell W R."/>
        </authorList>
    </citation>
    <scope>NUCLEOTIDE SEQUENCE</scope>
</reference>
<sequence length="17" mass="1899">MASHRNDSLNYGHPSRG</sequence>
<proteinExistence type="predicted"/>
<accession>A0A8S2YQZ4</accession>
<evidence type="ECO:0000313" key="3">
    <source>
        <dbReference type="EMBL" id="CAF4572449.1"/>
    </source>
</evidence>
<dbReference type="Proteomes" id="UP000681722">
    <property type="component" value="Unassembled WGS sequence"/>
</dbReference>
<organism evidence="3 4">
    <name type="scientific">Didymodactylos carnosus</name>
    <dbReference type="NCBI Taxonomy" id="1234261"/>
    <lineage>
        <taxon>Eukaryota</taxon>
        <taxon>Metazoa</taxon>
        <taxon>Spiralia</taxon>
        <taxon>Gnathifera</taxon>
        <taxon>Rotifera</taxon>
        <taxon>Eurotatoria</taxon>
        <taxon>Bdelloidea</taxon>
        <taxon>Philodinida</taxon>
        <taxon>Philodinidae</taxon>
        <taxon>Didymodactylos</taxon>
    </lineage>
</organism>
<evidence type="ECO:0000313" key="1">
    <source>
        <dbReference type="EMBL" id="CAF4087735.1"/>
    </source>
</evidence>
<name>A0A8S2YQZ4_9BILA</name>